<evidence type="ECO:0000256" key="4">
    <source>
        <dbReference type="ARBA" id="ARBA00023136"/>
    </source>
</evidence>
<evidence type="ECO:0000256" key="1">
    <source>
        <dbReference type="ARBA" id="ARBA00004141"/>
    </source>
</evidence>
<proteinExistence type="predicted"/>
<evidence type="ECO:0000259" key="6">
    <source>
        <dbReference type="Pfam" id="PF01490"/>
    </source>
</evidence>
<sequence length="86" mass="9433">MIHLLKGNIGTGILAMPDAFKNAGLIFGVFGTLFMGAICTHCMHMLIRCSHELCIRSQRPALNFSEVVEDAFISGPVPLRPFAKKM</sequence>
<dbReference type="STRING" id="104452.A0A0L7KTQ1"/>
<feature type="transmembrane region" description="Helical" evidence="5">
    <location>
        <begin position="25"/>
        <end position="47"/>
    </location>
</feature>
<reference evidence="7 8" key="1">
    <citation type="journal article" date="2015" name="Genome Biol. Evol.">
        <title>The genome of winter moth (Operophtera brumata) provides a genomic perspective on sexual dimorphism and phenology.</title>
        <authorList>
            <person name="Derks M.F."/>
            <person name="Smit S."/>
            <person name="Salis L."/>
            <person name="Schijlen E."/>
            <person name="Bossers A."/>
            <person name="Mateman C."/>
            <person name="Pijl A.S."/>
            <person name="de Ridder D."/>
            <person name="Groenen M.A."/>
            <person name="Visser M.E."/>
            <person name="Megens H.J."/>
        </authorList>
    </citation>
    <scope>NUCLEOTIDE SEQUENCE [LARGE SCALE GENOMIC DNA]</scope>
    <source>
        <strain evidence="7">WM2013NL</strain>
        <tissue evidence="7">Head and thorax</tissue>
    </source>
</reference>
<dbReference type="GO" id="GO:0015179">
    <property type="term" value="F:L-amino acid transmembrane transporter activity"/>
    <property type="evidence" value="ECO:0007669"/>
    <property type="project" value="TreeGrafter"/>
</dbReference>
<comment type="caution">
    <text evidence="7">The sequence shown here is derived from an EMBL/GenBank/DDBJ whole genome shotgun (WGS) entry which is preliminary data.</text>
</comment>
<protein>
    <recommendedName>
        <fullName evidence="6">Amino acid transporter transmembrane domain-containing protein</fullName>
    </recommendedName>
</protein>
<name>A0A0L7KTQ1_OPEBR</name>
<dbReference type="PANTHER" id="PTHR22950:SF349">
    <property type="entry name" value="AMINO ACID TRANSPORTER TRANSMEMBRANE DOMAIN-CONTAINING PROTEIN"/>
    <property type="match status" value="1"/>
</dbReference>
<evidence type="ECO:0000256" key="5">
    <source>
        <dbReference type="SAM" id="Phobius"/>
    </source>
</evidence>
<evidence type="ECO:0000256" key="2">
    <source>
        <dbReference type="ARBA" id="ARBA00022692"/>
    </source>
</evidence>
<organism evidence="7 8">
    <name type="scientific">Operophtera brumata</name>
    <name type="common">Winter moth</name>
    <name type="synonym">Phalaena brumata</name>
    <dbReference type="NCBI Taxonomy" id="104452"/>
    <lineage>
        <taxon>Eukaryota</taxon>
        <taxon>Metazoa</taxon>
        <taxon>Ecdysozoa</taxon>
        <taxon>Arthropoda</taxon>
        <taxon>Hexapoda</taxon>
        <taxon>Insecta</taxon>
        <taxon>Pterygota</taxon>
        <taxon>Neoptera</taxon>
        <taxon>Endopterygota</taxon>
        <taxon>Lepidoptera</taxon>
        <taxon>Glossata</taxon>
        <taxon>Ditrysia</taxon>
        <taxon>Geometroidea</taxon>
        <taxon>Geometridae</taxon>
        <taxon>Larentiinae</taxon>
        <taxon>Operophtera</taxon>
    </lineage>
</organism>
<dbReference type="Pfam" id="PF01490">
    <property type="entry name" value="Aa_trans"/>
    <property type="match status" value="1"/>
</dbReference>
<gene>
    <name evidence="7" type="ORF">OBRU01_18448</name>
</gene>
<feature type="non-terminal residue" evidence="7">
    <location>
        <position position="86"/>
    </location>
</feature>
<keyword evidence="2 5" id="KW-0812">Transmembrane</keyword>
<accession>A0A0L7KTQ1</accession>
<keyword evidence="3 5" id="KW-1133">Transmembrane helix</keyword>
<evidence type="ECO:0000256" key="3">
    <source>
        <dbReference type="ARBA" id="ARBA00022989"/>
    </source>
</evidence>
<dbReference type="AlphaFoldDB" id="A0A0L7KTQ1"/>
<keyword evidence="4 5" id="KW-0472">Membrane</keyword>
<evidence type="ECO:0000313" key="7">
    <source>
        <dbReference type="EMBL" id="KOB66436.1"/>
    </source>
</evidence>
<evidence type="ECO:0000313" key="8">
    <source>
        <dbReference type="Proteomes" id="UP000037510"/>
    </source>
</evidence>
<feature type="domain" description="Amino acid transporter transmembrane" evidence="6">
    <location>
        <begin position="2"/>
        <end position="71"/>
    </location>
</feature>
<keyword evidence="8" id="KW-1185">Reference proteome</keyword>
<dbReference type="EMBL" id="JTDY01005957">
    <property type="protein sequence ID" value="KOB66436.1"/>
    <property type="molecule type" value="Genomic_DNA"/>
</dbReference>
<dbReference type="InterPro" id="IPR013057">
    <property type="entry name" value="AA_transpt_TM"/>
</dbReference>
<dbReference type="GO" id="GO:0005774">
    <property type="term" value="C:vacuolar membrane"/>
    <property type="evidence" value="ECO:0007669"/>
    <property type="project" value="TreeGrafter"/>
</dbReference>
<dbReference type="Proteomes" id="UP000037510">
    <property type="component" value="Unassembled WGS sequence"/>
</dbReference>
<comment type="subcellular location">
    <subcellularLocation>
        <location evidence="1">Membrane</location>
        <topology evidence="1">Multi-pass membrane protein</topology>
    </subcellularLocation>
</comment>
<dbReference type="PANTHER" id="PTHR22950">
    <property type="entry name" value="AMINO ACID TRANSPORTER"/>
    <property type="match status" value="1"/>
</dbReference>